<reference evidence="3 4" key="1">
    <citation type="journal article" date="2010" name="Proc. Natl. Acad. Sci. U.S.A.">
        <title>Insights into evolution of multicellular fungi from the assembled chromosomes of the mushroom Coprinopsis cinerea (Coprinus cinereus).</title>
        <authorList>
            <person name="Stajich J.E."/>
            <person name="Wilke S.K."/>
            <person name="Ahren D."/>
            <person name="Au C.H."/>
            <person name="Birren B.W."/>
            <person name="Borodovsky M."/>
            <person name="Burns C."/>
            <person name="Canback B."/>
            <person name="Casselton L.A."/>
            <person name="Cheng C.K."/>
            <person name="Deng J."/>
            <person name="Dietrich F.S."/>
            <person name="Fargo D.C."/>
            <person name="Farman M.L."/>
            <person name="Gathman A.C."/>
            <person name="Goldberg J."/>
            <person name="Guigo R."/>
            <person name="Hoegger P.J."/>
            <person name="Hooker J.B."/>
            <person name="Huggins A."/>
            <person name="James T.Y."/>
            <person name="Kamada T."/>
            <person name="Kilaru S."/>
            <person name="Kodira C."/>
            <person name="Kues U."/>
            <person name="Kupfer D."/>
            <person name="Kwan H.S."/>
            <person name="Lomsadze A."/>
            <person name="Li W."/>
            <person name="Lilly W.W."/>
            <person name="Ma L.J."/>
            <person name="Mackey A.J."/>
            <person name="Manning G."/>
            <person name="Martin F."/>
            <person name="Muraguchi H."/>
            <person name="Natvig D.O."/>
            <person name="Palmerini H."/>
            <person name="Ramesh M.A."/>
            <person name="Rehmeyer C.J."/>
            <person name="Roe B.A."/>
            <person name="Shenoy N."/>
            <person name="Stanke M."/>
            <person name="Ter-Hovhannisyan V."/>
            <person name="Tunlid A."/>
            <person name="Velagapudi R."/>
            <person name="Vision T.J."/>
            <person name="Zeng Q."/>
            <person name="Zolan M.E."/>
            <person name="Pukkila P.J."/>
        </authorList>
    </citation>
    <scope>NUCLEOTIDE SEQUENCE [LARGE SCALE GENOMIC DNA]</scope>
    <source>
        <strain evidence="4">Okayama-7 / 130 / ATCC MYA-4618 / FGSC 9003</strain>
    </source>
</reference>
<feature type="region of interest" description="Disordered" evidence="1">
    <location>
        <begin position="868"/>
        <end position="889"/>
    </location>
</feature>
<dbReference type="KEGG" id="cci:CC1G_07233"/>
<feature type="domain" description="CHAT" evidence="2">
    <location>
        <begin position="650"/>
        <end position="851"/>
    </location>
</feature>
<dbReference type="HOGENOM" id="CLU_001305_5_1_1"/>
<evidence type="ECO:0000256" key="1">
    <source>
        <dbReference type="SAM" id="MobiDB-lite"/>
    </source>
</evidence>
<dbReference type="AlphaFoldDB" id="A8PD10"/>
<evidence type="ECO:0000313" key="3">
    <source>
        <dbReference type="EMBL" id="EAU81303.2"/>
    </source>
</evidence>
<dbReference type="EMBL" id="AACS02000006">
    <property type="protein sequence ID" value="EAU81303.2"/>
    <property type="molecule type" value="Genomic_DNA"/>
</dbReference>
<comment type="caution">
    <text evidence="3">The sequence shown here is derived from an EMBL/GenBank/DDBJ whole genome shotgun (WGS) entry which is preliminary data.</text>
</comment>
<dbReference type="Proteomes" id="UP000001861">
    <property type="component" value="Unassembled WGS sequence"/>
</dbReference>
<dbReference type="GeneID" id="6017150"/>
<dbReference type="OrthoDB" id="9991317at2759"/>
<protein>
    <recommendedName>
        <fullName evidence="2">CHAT domain-containing protein</fullName>
    </recommendedName>
</protein>
<dbReference type="VEuPathDB" id="FungiDB:CC1G_07233"/>
<dbReference type="eggNOG" id="KOG4626">
    <property type="taxonomic scope" value="Eukaryota"/>
</dbReference>
<evidence type="ECO:0000313" key="4">
    <source>
        <dbReference type="Proteomes" id="UP000001861"/>
    </source>
</evidence>
<sequence>MSLLTNTYRPPPAVNPIDEALSLFHSVLPFAFQLRRYKDDPSSLFSLVAALHHLRFRGTRELDHLVQSISLHRQALELRPAPHPSRIYSLRNLAGVLDALFDETRDDSRLEEAVEVGREAVSSLPPPEIYDVEEVVFGTPLFAWVSSLSQLARALERLFHVIPESHPAFYSFQSFTMSQRERQALESTSPENAEGYQFALHALASTLQQSYHDPSNSLSNLDESISLHQRALIIPNREGTWSTLNNLGYALWLRYEKTRSKKDLEDSIAFSREALLTPTQGEPVIKWLTLNNLARALISRLEVEYDEGAHEEATQLVQKALALKPSPHTERFYPLRTMAYAYQARYNHLRDPNDLARALDAFQQACTYPTGVTLERFRTTLAWAAFALEKNRDQHHWALTAYRHAVSLLPRLIPFSKNMASRRNILLHSRGLGATAARVAIELGELEEAVTLLCAVQSMFWTLSLNLRTPIDDLAAVNPELAERLQWLSRSLEQGVLRGPNPNNATNTQGEYEQFTIAEEFDAVMREVRKMEGFEEFMKPLEFSRLRQAACNGPVVILIAHERGCDALALRASTGLIHIPLSKISYRKVVMLGDAIQSIVGGGSVCSRHYGMEEEEKLEGLYRDVRKILPGSSRITGLRGSQDQRFETVLGVLWTSIAHPILEALDLKNKTENPPRMWWLPTGPFIRLPIHAAGLYSGSQPTCLSDFATPSYCTNLSDLLRPRSEPVGESSAPRVLAVMQEEVPDHPHLKLPKIPAELESLQNSIWEARMESCSSTSSPSEANLSRLDLIAQVGTSESPTSPAAVLEELHQGVDIAHFGCHGVQNLENPLESHLMLSGGKLTMTDLFQVRADGSNGWSLPGGPVVPFSKKRIAESEPENPQTQGKRRRV</sequence>
<dbReference type="InterPro" id="IPR011990">
    <property type="entry name" value="TPR-like_helical_dom_sf"/>
</dbReference>
<gene>
    <name evidence="3" type="ORF">CC1G_07233</name>
</gene>
<evidence type="ECO:0000259" key="2">
    <source>
        <dbReference type="Pfam" id="PF12770"/>
    </source>
</evidence>
<organism evidence="3 4">
    <name type="scientific">Coprinopsis cinerea (strain Okayama-7 / 130 / ATCC MYA-4618 / FGSC 9003)</name>
    <name type="common">Inky cap fungus</name>
    <name type="synonym">Hormographiella aspergillata</name>
    <dbReference type="NCBI Taxonomy" id="240176"/>
    <lineage>
        <taxon>Eukaryota</taxon>
        <taxon>Fungi</taxon>
        <taxon>Dikarya</taxon>
        <taxon>Basidiomycota</taxon>
        <taxon>Agaricomycotina</taxon>
        <taxon>Agaricomycetes</taxon>
        <taxon>Agaricomycetidae</taxon>
        <taxon>Agaricales</taxon>
        <taxon>Agaricineae</taxon>
        <taxon>Psathyrellaceae</taxon>
        <taxon>Coprinopsis</taxon>
    </lineage>
</organism>
<dbReference type="STRING" id="240176.A8PD10"/>
<dbReference type="OMA" id="LICIKEV"/>
<accession>A8PD10</accession>
<name>A8PD10_COPC7</name>
<dbReference type="Pfam" id="PF12770">
    <property type="entry name" value="CHAT"/>
    <property type="match status" value="1"/>
</dbReference>
<dbReference type="Gene3D" id="1.25.40.10">
    <property type="entry name" value="Tetratricopeptide repeat domain"/>
    <property type="match status" value="2"/>
</dbReference>
<keyword evidence="4" id="KW-1185">Reference proteome</keyword>
<dbReference type="RefSeq" id="XP_001840503.2">
    <property type="nucleotide sequence ID" value="XM_001840451.2"/>
</dbReference>
<proteinExistence type="predicted"/>
<dbReference type="InterPro" id="IPR024983">
    <property type="entry name" value="CHAT_dom"/>
</dbReference>
<dbReference type="InParanoid" id="A8PD10"/>
<dbReference type="SUPFAM" id="SSF81901">
    <property type="entry name" value="HCP-like"/>
    <property type="match status" value="1"/>
</dbReference>